<protein>
    <submittedName>
        <fullName evidence="3">WYL domain-containing protein</fullName>
    </submittedName>
</protein>
<organism evidence="3 4">
    <name type="scientific">Craterilacuibacter sinensis</name>
    <dbReference type="NCBI Taxonomy" id="2686017"/>
    <lineage>
        <taxon>Bacteria</taxon>
        <taxon>Pseudomonadati</taxon>
        <taxon>Pseudomonadota</taxon>
        <taxon>Betaproteobacteria</taxon>
        <taxon>Neisseriales</taxon>
        <taxon>Neisseriaceae</taxon>
        <taxon>Craterilacuibacter</taxon>
    </lineage>
</organism>
<dbReference type="Pfam" id="PF13280">
    <property type="entry name" value="WYL"/>
    <property type="match status" value="1"/>
</dbReference>
<dbReference type="RefSeq" id="WP_160794992.1">
    <property type="nucleotide sequence ID" value="NZ_WSSB01000003.1"/>
</dbReference>
<feature type="domain" description="WYL" evidence="1">
    <location>
        <begin position="151"/>
        <end position="218"/>
    </location>
</feature>
<dbReference type="PANTHER" id="PTHR34580">
    <property type="match status" value="1"/>
</dbReference>
<accession>A0A845BIK7</accession>
<reference evidence="3 4" key="1">
    <citation type="submission" date="2019-12" db="EMBL/GenBank/DDBJ databases">
        <title>Neisseriaceae gen. nov. sp. Genome sequencing and assembly.</title>
        <authorList>
            <person name="Liu Z."/>
            <person name="Li A."/>
        </authorList>
    </citation>
    <scope>NUCLEOTIDE SEQUENCE [LARGE SCALE GENOMIC DNA]</scope>
    <source>
        <strain evidence="3 4">B2N2-7</strain>
    </source>
</reference>
<sequence>MTQAARLRTIMAILETSRHPVHKDVFLSELDVSPATFKRDLDVLRDQFQAPIAWMRGEAGFQRGYVLEDKEWSSGKLGLPRAWFTATEIYALLMIDTLASHIAPGLLTEHLQPLISRISLALSAAEDAPEDIRSRVQLLSSSARRREAPQFEHVARATVRRLRLEILYFTRSRNERNIRTVSPQRLIHYKENWYLVALCHRAEALRVFALDSIENAKVLETPASEVDKKAIDGVIGKDFGIYAGGDRKWAKLRFSALQARWVEAEVWHPEQKASRLDGGSLLLEVPYSDQRELLLDVLKFGAEVEVLEPPELRAEVRSRLLRAFYQYE</sequence>
<dbReference type="InterPro" id="IPR026881">
    <property type="entry name" value="WYL_dom"/>
</dbReference>
<comment type="caution">
    <text evidence="3">The sequence shown here is derived from an EMBL/GenBank/DDBJ whole genome shotgun (WGS) entry which is preliminary data.</text>
</comment>
<dbReference type="Proteomes" id="UP000467214">
    <property type="component" value="Unassembled WGS sequence"/>
</dbReference>
<dbReference type="PROSITE" id="PS52050">
    <property type="entry name" value="WYL"/>
    <property type="match status" value="1"/>
</dbReference>
<evidence type="ECO:0000313" key="4">
    <source>
        <dbReference type="Proteomes" id="UP000467214"/>
    </source>
</evidence>
<dbReference type="InterPro" id="IPR057727">
    <property type="entry name" value="WCX_dom"/>
</dbReference>
<dbReference type="InterPro" id="IPR051534">
    <property type="entry name" value="CBASS_pafABC_assoc_protein"/>
</dbReference>
<dbReference type="AlphaFoldDB" id="A0A845BIK7"/>
<proteinExistence type="predicted"/>
<feature type="domain" description="WCX" evidence="2">
    <location>
        <begin position="249"/>
        <end position="323"/>
    </location>
</feature>
<name>A0A845BIK7_9NEIS</name>
<keyword evidence="4" id="KW-1185">Reference proteome</keyword>
<evidence type="ECO:0000313" key="3">
    <source>
        <dbReference type="EMBL" id="MXR36115.1"/>
    </source>
</evidence>
<gene>
    <name evidence="3" type="ORF">GQF02_03880</name>
</gene>
<evidence type="ECO:0000259" key="1">
    <source>
        <dbReference type="Pfam" id="PF13280"/>
    </source>
</evidence>
<dbReference type="EMBL" id="WSSB01000003">
    <property type="protein sequence ID" value="MXR36115.1"/>
    <property type="molecule type" value="Genomic_DNA"/>
</dbReference>
<dbReference type="PANTHER" id="PTHR34580:SF3">
    <property type="entry name" value="PROTEIN PAFB"/>
    <property type="match status" value="1"/>
</dbReference>
<dbReference type="Pfam" id="PF25583">
    <property type="entry name" value="WCX"/>
    <property type="match status" value="1"/>
</dbReference>
<evidence type="ECO:0000259" key="2">
    <source>
        <dbReference type="Pfam" id="PF25583"/>
    </source>
</evidence>